<keyword evidence="1 2" id="KW-0560">Oxidoreductase</keyword>
<sequence length="334" mass="35830">MLRISFHDLHRALATALTHVGFAPERAQLCARLFAETTLDGVYSHGVNRFPRFVAMIRNGAVDVHATPECISAFGSLERWDGHRGPGNLNAHAAMERALALSRAHGIGCVALRNTNHWMRGGSYGWQAANAGSIALCWTNTLPNLPAWGTREATVGNNPLILAVPRRAGHLVLDMAMSQFSYGALESYSRRGEHLPVPGGFDASGTLTHDPAAIEASQRPLPIGYWKGSGLALLLDAVAAVTALGNATHQLARDPLQETGLSQVFIAIHPAALDAAADTDRIADEIVASLHAAAPAEPGRPARYPGEQTLRLREENLRLGIPVEDSIWQQILAI</sequence>
<dbReference type="SUPFAM" id="SSF89733">
    <property type="entry name" value="L-sulfolactate dehydrogenase-like"/>
    <property type="match status" value="1"/>
</dbReference>
<dbReference type="PANTHER" id="PTHR11091:SF3">
    <property type="entry name" value="2,3-DIKETO-L-GULONATE REDUCTASE"/>
    <property type="match status" value="1"/>
</dbReference>
<dbReference type="PANTHER" id="PTHR11091">
    <property type="entry name" value="OXIDOREDUCTASE-RELATED"/>
    <property type="match status" value="1"/>
</dbReference>
<dbReference type="InterPro" id="IPR043144">
    <property type="entry name" value="Mal/L-sulf/L-lact_DH-like_ah"/>
</dbReference>
<dbReference type="EMBL" id="DTKL01000015">
    <property type="protein sequence ID" value="HGY93449.1"/>
    <property type="molecule type" value="Genomic_DNA"/>
</dbReference>
<accession>A0A7V5CSG3</accession>
<dbReference type="InterPro" id="IPR043143">
    <property type="entry name" value="Mal/L-sulf/L-lact_DH-like_NADP"/>
</dbReference>
<dbReference type="InterPro" id="IPR003767">
    <property type="entry name" value="Malate/L-lactate_DH-like"/>
</dbReference>
<evidence type="ECO:0000256" key="1">
    <source>
        <dbReference type="ARBA" id="ARBA00023002"/>
    </source>
</evidence>
<dbReference type="Gene3D" id="3.30.1370.60">
    <property type="entry name" value="Hypothetical oxidoreductase yiak, domain 2"/>
    <property type="match status" value="1"/>
</dbReference>
<dbReference type="GO" id="GO:0047559">
    <property type="term" value="F:3-dehydro-L-gulonate 2-dehydrogenase activity"/>
    <property type="evidence" value="ECO:0007669"/>
    <property type="project" value="UniProtKB-EC"/>
</dbReference>
<evidence type="ECO:0000313" key="2">
    <source>
        <dbReference type="EMBL" id="HGY93449.1"/>
    </source>
</evidence>
<protein>
    <submittedName>
        <fullName evidence="2">3-dehydro-L-gulonate 2-dehydrogenase</fullName>
        <ecNumber evidence="2">1.1.1.130</ecNumber>
    </submittedName>
</protein>
<dbReference type="AlphaFoldDB" id="A0A7V5CSG3"/>
<organism evidence="2">
    <name type="scientific">Acidobacterium capsulatum</name>
    <dbReference type="NCBI Taxonomy" id="33075"/>
    <lineage>
        <taxon>Bacteria</taxon>
        <taxon>Pseudomonadati</taxon>
        <taxon>Acidobacteriota</taxon>
        <taxon>Terriglobia</taxon>
        <taxon>Terriglobales</taxon>
        <taxon>Acidobacteriaceae</taxon>
        <taxon>Acidobacterium</taxon>
    </lineage>
</organism>
<dbReference type="Gene3D" id="1.10.1530.10">
    <property type="match status" value="1"/>
</dbReference>
<reference evidence="2" key="1">
    <citation type="journal article" date="2020" name="mSystems">
        <title>Genome- and Community-Level Interaction Insights into Carbon Utilization and Element Cycling Functions of Hydrothermarchaeota in Hydrothermal Sediment.</title>
        <authorList>
            <person name="Zhou Z."/>
            <person name="Liu Y."/>
            <person name="Xu W."/>
            <person name="Pan J."/>
            <person name="Luo Z.H."/>
            <person name="Li M."/>
        </authorList>
    </citation>
    <scope>NUCLEOTIDE SEQUENCE [LARGE SCALE GENOMIC DNA]</scope>
    <source>
        <strain evidence="2">SpSt-855</strain>
    </source>
</reference>
<gene>
    <name evidence="2" type="ORF">ENW50_01990</name>
</gene>
<comment type="caution">
    <text evidence="2">The sequence shown here is derived from an EMBL/GenBank/DDBJ whole genome shotgun (WGS) entry which is preliminary data.</text>
</comment>
<dbReference type="EC" id="1.1.1.130" evidence="2"/>
<dbReference type="InterPro" id="IPR036111">
    <property type="entry name" value="Mal/L-sulfo/L-lacto_DH-like_sf"/>
</dbReference>
<dbReference type="NCBIfam" id="NF009750">
    <property type="entry name" value="PRK13260.1"/>
    <property type="match status" value="1"/>
</dbReference>
<proteinExistence type="predicted"/>
<dbReference type="Pfam" id="PF02615">
    <property type="entry name" value="Ldh_2"/>
    <property type="match status" value="1"/>
</dbReference>
<name>A0A7V5CSG3_9BACT</name>